<evidence type="ECO:0000256" key="2">
    <source>
        <dbReference type="ARBA" id="ARBA00022705"/>
    </source>
</evidence>
<dbReference type="OrthoDB" id="7000766at2"/>
<dbReference type="EMBL" id="CP061724">
    <property type="protein sequence ID" value="QOD01227.1"/>
    <property type="molecule type" value="Genomic_DNA"/>
</dbReference>
<keyword evidence="6" id="KW-0614">Plasmid</keyword>
<dbReference type="Proteomes" id="UP000516786">
    <property type="component" value="Plasmid pZXPA-20-602k"/>
</dbReference>
<evidence type="ECO:0000256" key="3">
    <source>
        <dbReference type="ARBA" id="ARBA00023125"/>
    </source>
</evidence>
<feature type="region of interest" description="Disordered" evidence="4">
    <location>
        <begin position="274"/>
        <end position="294"/>
    </location>
</feature>
<dbReference type="InterPro" id="IPR036381">
    <property type="entry name" value="Tus_dom1"/>
</dbReference>
<dbReference type="GO" id="GO:0003677">
    <property type="term" value="F:DNA binding"/>
    <property type="evidence" value="ECO:0007669"/>
    <property type="project" value="UniProtKB-KW"/>
</dbReference>
<dbReference type="Proteomes" id="UP000193675">
    <property type="component" value="Unassembled WGS sequence"/>
</dbReference>
<dbReference type="Gene3D" id="3.50.14.10">
    <property type="entry name" value="Replication terminator Tus, domain 1 superfamily/Replication terminator Tus"/>
    <property type="match status" value="1"/>
</dbReference>
<name>A0A1X0ZWN5_PSEPU</name>
<evidence type="ECO:0000313" key="6">
    <source>
        <dbReference type="EMBL" id="QOD01227.1"/>
    </source>
</evidence>
<dbReference type="GO" id="GO:0006274">
    <property type="term" value="P:DNA replication termination"/>
    <property type="evidence" value="ECO:0007669"/>
    <property type="project" value="InterPro"/>
</dbReference>
<reference evidence="5 7" key="1">
    <citation type="submission" date="2017-04" db="EMBL/GenBank/DDBJ databases">
        <title>Presence of VIM-2 positive Pseudomonas species in chickens and their surrounding environment.</title>
        <authorList>
            <person name="Zhang R."/>
        </authorList>
    </citation>
    <scope>NUCLEOTIDE SEQUENCE [LARGE SCALE GENOMIC DNA]</scope>
    <source>
        <strain evidence="5 7">DZ-C18</strain>
    </source>
</reference>
<keyword evidence="1" id="KW-0963">Cytoplasm</keyword>
<keyword evidence="2" id="KW-0235">DNA replication</keyword>
<gene>
    <name evidence="5" type="ORF">B7H17_19925</name>
    <name evidence="6" type="ORF">ID616_32035</name>
</gene>
<dbReference type="GO" id="GO:0005737">
    <property type="term" value="C:cytoplasm"/>
    <property type="evidence" value="ECO:0007669"/>
    <property type="project" value="InterPro"/>
</dbReference>
<evidence type="ECO:0008006" key="9">
    <source>
        <dbReference type="Google" id="ProtNLM"/>
    </source>
</evidence>
<evidence type="ECO:0000313" key="5">
    <source>
        <dbReference type="EMBL" id="ORL61980.1"/>
    </source>
</evidence>
<organism evidence="5 7">
    <name type="scientific">Pseudomonas putida</name>
    <name type="common">Arthrobacter siderocapsulatus</name>
    <dbReference type="NCBI Taxonomy" id="303"/>
    <lineage>
        <taxon>Bacteria</taxon>
        <taxon>Pseudomonadati</taxon>
        <taxon>Pseudomonadota</taxon>
        <taxon>Gammaproteobacteria</taxon>
        <taxon>Pseudomonadales</taxon>
        <taxon>Pseudomonadaceae</taxon>
        <taxon>Pseudomonas</taxon>
    </lineage>
</organism>
<dbReference type="RefSeq" id="WP_084852002.1">
    <property type="nucleotide sequence ID" value="NZ_CP061724.1"/>
</dbReference>
<accession>A0A1X0ZWN5</accession>
<evidence type="ECO:0000313" key="8">
    <source>
        <dbReference type="Proteomes" id="UP000516786"/>
    </source>
</evidence>
<dbReference type="Pfam" id="PF05472">
    <property type="entry name" value="Ter"/>
    <property type="match status" value="1"/>
</dbReference>
<dbReference type="InterPro" id="IPR036384">
    <property type="entry name" value="Tus_sf"/>
</dbReference>
<proteinExistence type="predicted"/>
<evidence type="ECO:0000313" key="7">
    <source>
        <dbReference type="Proteomes" id="UP000193675"/>
    </source>
</evidence>
<evidence type="ECO:0000256" key="4">
    <source>
        <dbReference type="SAM" id="MobiDB-lite"/>
    </source>
</evidence>
<reference evidence="6 8" key="2">
    <citation type="submission" date="2020-09" db="EMBL/GenBank/DDBJ databases">
        <title>Co-existence of a novel multidrug-resistance efflux pump with carbapenem resistance gene blaVIM-2 in one megaplasmid in Pseudomonas putida.</title>
        <authorList>
            <person name="Peng K."/>
            <person name="Li R."/>
        </authorList>
    </citation>
    <scope>NUCLEOTIDE SEQUENCE [LARGE SCALE GENOMIC DNA]</scope>
    <source>
        <strain evidence="6 8">ZXPA-20</strain>
        <plasmid evidence="6 8">pZXPA-20-602k</plasmid>
    </source>
</reference>
<dbReference type="SUPFAM" id="SSF56596">
    <property type="entry name" value="Replication terminator protein (Tus)"/>
    <property type="match status" value="1"/>
</dbReference>
<protein>
    <recommendedName>
        <fullName evidence="9">DNA replication terminus site-binding protein</fullName>
    </recommendedName>
</protein>
<geneLocation type="plasmid" evidence="6 8">
    <name>pZXPA-20-602k</name>
</geneLocation>
<sequence>MELHLSPTSQAIALVNQLKTELEALFAVLQASRDQVEVHAVYAMEFRHENAVNAADPIEVRHLEGDDAVLAAFEALTCITLKEGQSPKETLRVPGAIALPKVAIDQIAKTNALRSELSRVISTIKKTNDRRLVWRKFQDICPKQAMRSTHVLSAPRSINFYWDDTGSSETRHTVSGLLEEWEELLNQNHERRPTFESSPHGSVERALLVSIDLVNQKLLSDEEVLFRDEHVAIRRPVQPHIRARVRDGNSKIKPIICPVPFVYEIGCPPPRIKPLPSYEPSDAGKKSSAVKPGRALLEPEPLIESINLYRYHPRVRGPLKAKADLPSTHADTNE</sequence>
<dbReference type="EMBL" id="NBWC01000031">
    <property type="protein sequence ID" value="ORL61980.1"/>
    <property type="molecule type" value="Genomic_DNA"/>
</dbReference>
<dbReference type="AlphaFoldDB" id="A0A1X0ZWN5"/>
<evidence type="ECO:0000256" key="1">
    <source>
        <dbReference type="ARBA" id="ARBA00022490"/>
    </source>
</evidence>
<dbReference type="InterPro" id="IPR008865">
    <property type="entry name" value="DNA_replication_term_site-bd"/>
</dbReference>
<keyword evidence="3" id="KW-0238">DNA-binding</keyword>